<dbReference type="OrthoDB" id="120151at2"/>
<dbReference type="RefSeq" id="WP_103931440.1">
    <property type="nucleotide sequence ID" value="NZ_FNVA01000001.1"/>
</dbReference>
<dbReference type="EMBL" id="FNVA01000001">
    <property type="protein sequence ID" value="SEF59208.1"/>
    <property type="molecule type" value="Genomic_DNA"/>
</dbReference>
<organism evidence="1 2">
    <name type="scientific">Bryocella elongata</name>
    <dbReference type="NCBI Taxonomy" id="863522"/>
    <lineage>
        <taxon>Bacteria</taxon>
        <taxon>Pseudomonadati</taxon>
        <taxon>Acidobacteriota</taxon>
        <taxon>Terriglobia</taxon>
        <taxon>Terriglobales</taxon>
        <taxon>Acidobacteriaceae</taxon>
        <taxon>Bryocella</taxon>
    </lineage>
</organism>
<dbReference type="Proteomes" id="UP000236728">
    <property type="component" value="Unassembled WGS sequence"/>
</dbReference>
<keyword evidence="2" id="KW-1185">Reference proteome</keyword>
<proteinExistence type="predicted"/>
<evidence type="ECO:0000313" key="1">
    <source>
        <dbReference type="EMBL" id="SEF59208.1"/>
    </source>
</evidence>
<protein>
    <submittedName>
        <fullName evidence="1">Uncharacterized protein</fullName>
    </submittedName>
</protein>
<accession>A0A1H5TAN6</accession>
<evidence type="ECO:0000313" key="2">
    <source>
        <dbReference type="Proteomes" id="UP000236728"/>
    </source>
</evidence>
<sequence>MIDQLQAELWTSWASMLRVYSAAHGLNATEHAVTEISADTITLRVGIRWLRFTPTEMTASDGTSLPFAIHDDGTVTLGTGAPEELDMAAERLTREMLYPA</sequence>
<dbReference type="AlphaFoldDB" id="A0A1H5TAN6"/>
<name>A0A1H5TAN6_9BACT</name>
<reference evidence="1 2" key="1">
    <citation type="submission" date="2016-10" db="EMBL/GenBank/DDBJ databases">
        <authorList>
            <person name="de Groot N.N."/>
        </authorList>
    </citation>
    <scope>NUCLEOTIDE SEQUENCE [LARGE SCALE GENOMIC DNA]</scope>
    <source>
        <strain evidence="1 2">DSM 22489</strain>
    </source>
</reference>
<gene>
    <name evidence="1" type="ORF">SAMN05421819_0520</name>
</gene>